<evidence type="ECO:0000313" key="2">
    <source>
        <dbReference type="EMBL" id="KAK8870183.1"/>
    </source>
</evidence>
<comment type="caution">
    <text evidence="2">The sequence shown here is derived from an EMBL/GenBank/DDBJ whole genome shotgun (WGS) entry which is preliminary data.</text>
</comment>
<dbReference type="PROSITE" id="PS50011">
    <property type="entry name" value="PROTEIN_KINASE_DOM"/>
    <property type="match status" value="1"/>
</dbReference>
<dbReference type="InterPro" id="IPR000719">
    <property type="entry name" value="Prot_kinase_dom"/>
</dbReference>
<dbReference type="PANTHER" id="PTHR43628">
    <property type="entry name" value="ACTIVATOR OF C KINASE PROTEIN 1-RELATED"/>
    <property type="match status" value="1"/>
</dbReference>
<dbReference type="PROSITE" id="PS00108">
    <property type="entry name" value="PROTEIN_KINASE_ST"/>
    <property type="match status" value="1"/>
</dbReference>
<protein>
    <recommendedName>
        <fullName evidence="1">Protein kinase domain-containing protein</fullName>
    </recommendedName>
</protein>
<dbReference type="PANTHER" id="PTHR43628:SF1">
    <property type="entry name" value="CHITIN SYNTHASE REGULATORY FACTOR 2-RELATED"/>
    <property type="match status" value="1"/>
</dbReference>
<accession>A0ABR2IXC7</accession>
<name>A0ABR2IXC7_9EUKA</name>
<dbReference type="Pfam" id="PF00069">
    <property type="entry name" value="Pkinase"/>
    <property type="match status" value="1"/>
</dbReference>
<organism evidence="2 3">
    <name type="scientific">Tritrichomonas musculus</name>
    <dbReference type="NCBI Taxonomy" id="1915356"/>
    <lineage>
        <taxon>Eukaryota</taxon>
        <taxon>Metamonada</taxon>
        <taxon>Parabasalia</taxon>
        <taxon>Tritrichomonadida</taxon>
        <taxon>Tritrichomonadidae</taxon>
        <taxon>Tritrichomonas</taxon>
    </lineage>
</organism>
<feature type="domain" description="Protein kinase" evidence="1">
    <location>
        <begin position="168"/>
        <end position="393"/>
    </location>
</feature>
<dbReference type="SMART" id="SM00220">
    <property type="entry name" value="S_TKc"/>
    <property type="match status" value="1"/>
</dbReference>
<reference evidence="2 3" key="1">
    <citation type="submission" date="2024-04" db="EMBL/GenBank/DDBJ databases">
        <title>Tritrichomonas musculus Genome.</title>
        <authorList>
            <person name="Alves-Ferreira E."/>
            <person name="Grigg M."/>
            <person name="Lorenzi H."/>
            <person name="Galac M."/>
        </authorList>
    </citation>
    <scope>NUCLEOTIDE SEQUENCE [LARGE SCALE GENOMIC DNA]</scope>
    <source>
        <strain evidence="2 3">EAF2021</strain>
    </source>
</reference>
<dbReference type="SUPFAM" id="SSF56112">
    <property type="entry name" value="Protein kinase-like (PK-like)"/>
    <property type="match status" value="1"/>
</dbReference>
<dbReference type="EMBL" id="JAPFFF010000014">
    <property type="protein sequence ID" value="KAK8870183.1"/>
    <property type="molecule type" value="Genomic_DNA"/>
</dbReference>
<dbReference type="InterPro" id="IPR011009">
    <property type="entry name" value="Kinase-like_dom_sf"/>
</dbReference>
<dbReference type="SMART" id="SM00671">
    <property type="entry name" value="SEL1"/>
    <property type="match status" value="13"/>
</dbReference>
<dbReference type="InterPro" id="IPR011990">
    <property type="entry name" value="TPR-like_helical_dom_sf"/>
</dbReference>
<dbReference type="SMART" id="SM00028">
    <property type="entry name" value="TPR"/>
    <property type="match status" value="5"/>
</dbReference>
<dbReference type="Proteomes" id="UP001470230">
    <property type="component" value="Unassembled WGS sequence"/>
</dbReference>
<dbReference type="Gene3D" id="1.10.510.10">
    <property type="entry name" value="Transferase(Phosphotransferase) domain 1"/>
    <property type="match status" value="1"/>
</dbReference>
<dbReference type="InterPro" id="IPR008271">
    <property type="entry name" value="Ser/Thr_kinase_AS"/>
</dbReference>
<dbReference type="Gene3D" id="1.25.40.10">
    <property type="entry name" value="Tetratricopeptide repeat domain"/>
    <property type="match status" value="2"/>
</dbReference>
<dbReference type="InterPro" id="IPR052945">
    <property type="entry name" value="Mitotic_Regulator"/>
</dbReference>
<dbReference type="CDD" id="cd00180">
    <property type="entry name" value="PKc"/>
    <property type="match status" value="1"/>
</dbReference>
<keyword evidence="3" id="KW-1185">Reference proteome</keyword>
<evidence type="ECO:0000259" key="1">
    <source>
        <dbReference type="PROSITE" id="PS50011"/>
    </source>
</evidence>
<dbReference type="InterPro" id="IPR006597">
    <property type="entry name" value="Sel1-like"/>
</dbReference>
<evidence type="ECO:0000313" key="3">
    <source>
        <dbReference type="Proteomes" id="UP001470230"/>
    </source>
</evidence>
<sequence>MDDKKDFKHLLEKNNDSHIIIIDKYIDCESANNYDDDFYIICFEYSLIIIQSKIISYFLPFFNKNKDSTTYCYNEEIKDELQQITNDNIFQFSTSKFFDKISNFLCKFGIYEKSNKVKNFWMTIRRSVVGFLLMKSYNNSKIKRSNSIQFEELFHKKSESFQFHKKDYIELMNLGNGGSSCVYLIYHIELSKINALKIFCNSRKEKDNVKLFERELFNYKNLNHPYFPQFYGILKEKKDKGLIVEYIEGETLGKIKEINIFTSVQMIIKILKIIEYIHNNNFIYRDLKTNNFIVNNDGEIFLIDFDRMIYSTSASKTNEITQDLLNTPPEITFSYSSDIYFIGKNLLKHLFPDEFYSKYLKLKKYQEIINKCIDENPETRPSISELISYYILINGDLYNFGLGVKQDYNKARECYELSAKQNNSDALNSLGILYQNGYGVEQDYKKAREYYELSIKQNNSDALSNLGYLYRKGYGVEQDYKKAKEYYELSIMQNNSDALSNLGDLYYYGNGVEQDYIKAREYYELSAKQEIADAFNNLGHLYRHGYGVEQDYIKAREYFKLSAKQDNAYAAYNLGCFYRNGYGVKQDYKKAKEYFELSAKQNDSDALNQLGNFYFNGYGVEKNYKKAREYYELSAKQDNSIALFNLGNINHNGYGVEKDYTKAREYYELSAKQNDSDALNYLGILYLNGYGVKRDYKKAKEYFELSIKEGNINALVNMGDFYKNDKDYFLAKQYYELAAQENDTGAIYKIGNLFLKGLGVKKNYLKTKEYYEQSANMSNLNALYRLGNLYYNGQGVEQNYTKAKEYYELSGRQGNWKTLFKVGKLYFEGKGVEQNYNKSKEYFELSSYNSNQWNLLSWPFLFKRRYF</sequence>
<dbReference type="InterPro" id="IPR019734">
    <property type="entry name" value="TPR_rpt"/>
</dbReference>
<proteinExistence type="predicted"/>
<gene>
    <name evidence="2" type="ORF">M9Y10_008060</name>
</gene>
<dbReference type="SUPFAM" id="SSF81901">
    <property type="entry name" value="HCP-like"/>
    <property type="match status" value="3"/>
</dbReference>
<dbReference type="Pfam" id="PF08238">
    <property type="entry name" value="Sel1"/>
    <property type="match status" value="13"/>
</dbReference>